<gene>
    <name evidence="2" type="ORF">N7452_010820</name>
</gene>
<feature type="domain" description="SRR1-like" evidence="1">
    <location>
        <begin position="17"/>
        <end position="147"/>
    </location>
</feature>
<evidence type="ECO:0000313" key="2">
    <source>
        <dbReference type="EMBL" id="KAJ5322531.1"/>
    </source>
</evidence>
<dbReference type="Proteomes" id="UP001147695">
    <property type="component" value="Unassembled WGS sequence"/>
</dbReference>
<proteinExistence type="predicted"/>
<dbReference type="Pfam" id="PF07985">
    <property type="entry name" value="SRR1"/>
    <property type="match status" value="1"/>
</dbReference>
<evidence type="ECO:0000313" key="3">
    <source>
        <dbReference type="Proteomes" id="UP001147695"/>
    </source>
</evidence>
<evidence type="ECO:0000259" key="1">
    <source>
        <dbReference type="Pfam" id="PF07985"/>
    </source>
</evidence>
<dbReference type="AlphaFoldDB" id="A0A9W9U6A3"/>
<protein>
    <recommendedName>
        <fullName evidence="1">SRR1-like domain-containing protein</fullName>
    </recommendedName>
</protein>
<dbReference type="InterPro" id="IPR012942">
    <property type="entry name" value="SRR1-like"/>
</dbReference>
<dbReference type="PANTHER" id="PTHR42080">
    <property type="entry name" value="SRR1 DOMAIN-CONTAINING PROTEIN"/>
    <property type="match status" value="1"/>
</dbReference>
<organism evidence="2 3">
    <name type="scientific">Penicillium brevicompactum</name>
    <dbReference type="NCBI Taxonomy" id="5074"/>
    <lineage>
        <taxon>Eukaryota</taxon>
        <taxon>Fungi</taxon>
        <taxon>Dikarya</taxon>
        <taxon>Ascomycota</taxon>
        <taxon>Pezizomycotina</taxon>
        <taxon>Eurotiomycetes</taxon>
        <taxon>Eurotiomycetidae</taxon>
        <taxon>Eurotiales</taxon>
        <taxon>Aspergillaceae</taxon>
        <taxon>Penicillium</taxon>
    </lineage>
</organism>
<dbReference type="EMBL" id="JAPZBQ010000006">
    <property type="protein sequence ID" value="KAJ5322531.1"/>
    <property type="molecule type" value="Genomic_DNA"/>
</dbReference>
<comment type="caution">
    <text evidence="2">The sequence shown here is derived from an EMBL/GenBank/DDBJ whole genome shotgun (WGS) entry which is preliminary data.</text>
</comment>
<accession>A0A9W9U6A3</accession>
<reference evidence="2" key="1">
    <citation type="submission" date="2022-12" db="EMBL/GenBank/DDBJ databases">
        <authorList>
            <person name="Petersen C."/>
        </authorList>
    </citation>
    <scope>NUCLEOTIDE SEQUENCE</scope>
    <source>
        <strain evidence="2">IBT 35673</strain>
    </source>
</reference>
<reference evidence="2" key="2">
    <citation type="journal article" date="2023" name="IMA Fungus">
        <title>Comparative genomic study of the Penicillium genus elucidates a diverse pangenome and 15 lateral gene transfer events.</title>
        <authorList>
            <person name="Petersen C."/>
            <person name="Sorensen T."/>
            <person name="Nielsen M.R."/>
            <person name="Sondergaard T.E."/>
            <person name="Sorensen J.L."/>
            <person name="Fitzpatrick D.A."/>
            <person name="Frisvad J.C."/>
            <person name="Nielsen K.L."/>
        </authorList>
    </citation>
    <scope>NUCLEOTIDE SEQUENCE</scope>
    <source>
        <strain evidence="2">IBT 35673</strain>
    </source>
</reference>
<sequence>MPSTTCKETTALFRRLLGTKTVKKVLGFGLGDFCRCAPGCFKEKRGSWCEGSDVEYVMGSLIQHSMALTIAQLCGGNKMVPILAQDPDYTEMAETILTEKGFEIVGTHGAGGFAEIDEESVVIAPFAAAPVKQIIADIARPVLIISDERVVFNEDEFVRLHQSSSMANQGTSQRTIRRS</sequence>
<name>A0A9W9U6A3_PENBR</name>
<dbReference type="PANTHER" id="PTHR42080:SF1">
    <property type="entry name" value="SRR1-LIKE DOMAIN-CONTAINING PROTEIN"/>
    <property type="match status" value="1"/>
</dbReference>